<reference evidence="7" key="1">
    <citation type="submission" date="2020-11" db="EMBL/GenBank/DDBJ databases">
        <authorList>
            <person name="Tran Van P."/>
        </authorList>
    </citation>
    <scope>NUCLEOTIDE SEQUENCE</scope>
</reference>
<protein>
    <recommendedName>
        <fullName evidence="6">AAA+ ATPase domain-containing protein</fullName>
    </recommendedName>
</protein>
<dbReference type="PANTHER" id="PTHR45991:SF1">
    <property type="entry name" value="PACHYTENE CHECKPOINT PROTEIN 2 HOMOLOG"/>
    <property type="match status" value="1"/>
</dbReference>
<dbReference type="GO" id="GO:0051598">
    <property type="term" value="P:meiotic recombination checkpoint signaling"/>
    <property type="evidence" value="ECO:0007669"/>
    <property type="project" value="TreeGrafter"/>
</dbReference>
<feature type="domain" description="AAA+ ATPase" evidence="6">
    <location>
        <begin position="161"/>
        <end position="306"/>
    </location>
</feature>
<name>A0A7R9BUW3_9CRUS</name>
<evidence type="ECO:0000313" key="7">
    <source>
        <dbReference type="EMBL" id="CAD7282025.1"/>
    </source>
</evidence>
<comment type="similarity">
    <text evidence="1">Belongs to the AAA ATPase family. PCH2 subfamily.</text>
</comment>
<evidence type="ECO:0000256" key="4">
    <source>
        <dbReference type="ARBA" id="ARBA00023254"/>
    </source>
</evidence>
<evidence type="ECO:0000256" key="5">
    <source>
        <dbReference type="RuleBase" id="RU003651"/>
    </source>
</evidence>
<dbReference type="InterPro" id="IPR027417">
    <property type="entry name" value="P-loop_NTPase"/>
</dbReference>
<dbReference type="EMBL" id="CAJPEX010003396">
    <property type="protein sequence ID" value="CAG0922177.1"/>
    <property type="molecule type" value="Genomic_DNA"/>
</dbReference>
<keyword evidence="4" id="KW-0469">Meiosis</keyword>
<organism evidence="7">
    <name type="scientific">Notodromas monacha</name>
    <dbReference type="NCBI Taxonomy" id="399045"/>
    <lineage>
        <taxon>Eukaryota</taxon>
        <taxon>Metazoa</taxon>
        <taxon>Ecdysozoa</taxon>
        <taxon>Arthropoda</taxon>
        <taxon>Crustacea</taxon>
        <taxon>Oligostraca</taxon>
        <taxon>Ostracoda</taxon>
        <taxon>Podocopa</taxon>
        <taxon>Podocopida</taxon>
        <taxon>Cypridocopina</taxon>
        <taxon>Cypridoidea</taxon>
        <taxon>Cyprididae</taxon>
        <taxon>Notodromas</taxon>
    </lineage>
</organism>
<dbReference type="InterPro" id="IPR044539">
    <property type="entry name" value="Pch2-like"/>
</dbReference>
<dbReference type="SMART" id="SM00382">
    <property type="entry name" value="AAA"/>
    <property type="match status" value="1"/>
</dbReference>
<dbReference type="GO" id="GO:0016887">
    <property type="term" value="F:ATP hydrolysis activity"/>
    <property type="evidence" value="ECO:0007669"/>
    <property type="project" value="InterPro"/>
</dbReference>
<dbReference type="InterPro" id="IPR003960">
    <property type="entry name" value="ATPase_AAA_CS"/>
</dbReference>
<dbReference type="Proteomes" id="UP000678499">
    <property type="component" value="Unassembled WGS sequence"/>
</dbReference>
<dbReference type="InterPro" id="IPR058249">
    <property type="entry name" value="Pch2_C"/>
</dbReference>
<dbReference type="Gene3D" id="3.40.50.300">
    <property type="entry name" value="P-loop containing nucleotide triphosphate hydrolases"/>
    <property type="match status" value="1"/>
</dbReference>
<dbReference type="OrthoDB" id="10042665at2759"/>
<evidence type="ECO:0000256" key="1">
    <source>
        <dbReference type="ARBA" id="ARBA00007271"/>
    </source>
</evidence>
<dbReference type="InterPro" id="IPR003593">
    <property type="entry name" value="AAA+_ATPase"/>
</dbReference>
<proteinExistence type="inferred from homology"/>
<keyword evidence="2 5" id="KW-0547">Nucleotide-binding</keyword>
<evidence type="ECO:0000256" key="2">
    <source>
        <dbReference type="ARBA" id="ARBA00022741"/>
    </source>
</evidence>
<sequence>MRTEKEKIVDVCVYVDRPPLDCDEFERYVVNLVRCANISALVGKNIPSDLLRNDLFPDIGRITVESELNSINFSIDWDEVKFRTHVVVLRTDEPESDFLDDGVSNTEECVSCAEVWQLPHANYVDVWESLVFESTLKNDLFNFVEASLLFSKRGLPMRYLGNKLVFLHGPPGTGKTTLCHALAQKLSVYMSSTFENSYLVQVNSHSLFSRWFSESGKLVTRLFDRIKEMVENSKNLVVVLIDEIESLAMVRKASSEPSDSVRAVNALLTQLDSLKRHENVLILTTSNLTEAVDSAFCSRADIKRYVGLPSVRVMYEILRQSCFQLKQSKCVRFDASGEMEDKDFLRIFTPERGRKAELAEADAILESLLENAKLSNVCNSSRSPDRRNEIASEDASSKLKQIANLCVGLTPRTLEKLPLLVFSKHVVSHGKIEIDLFQYLEFLEQEVRAQFRELKELNSAVNGHPNDGFCHDGRDRFRIARRSQ</sequence>
<dbReference type="PANTHER" id="PTHR45991">
    <property type="entry name" value="PACHYTENE CHECKPOINT PROTEIN 2"/>
    <property type="match status" value="1"/>
</dbReference>
<dbReference type="GO" id="GO:0007131">
    <property type="term" value="P:reciprocal meiotic recombination"/>
    <property type="evidence" value="ECO:0007669"/>
    <property type="project" value="TreeGrafter"/>
</dbReference>
<evidence type="ECO:0000259" key="6">
    <source>
        <dbReference type="SMART" id="SM00382"/>
    </source>
</evidence>
<dbReference type="Pfam" id="PF00004">
    <property type="entry name" value="AAA"/>
    <property type="match status" value="1"/>
</dbReference>
<dbReference type="GO" id="GO:0005634">
    <property type="term" value="C:nucleus"/>
    <property type="evidence" value="ECO:0007669"/>
    <property type="project" value="TreeGrafter"/>
</dbReference>
<evidence type="ECO:0000256" key="3">
    <source>
        <dbReference type="ARBA" id="ARBA00022840"/>
    </source>
</evidence>
<evidence type="ECO:0000313" key="8">
    <source>
        <dbReference type="Proteomes" id="UP000678499"/>
    </source>
</evidence>
<dbReference type="GO" id="GO:0005524">
    <property type="term" value="F:ATP binding"/>
    <property type="evidence" value="ECO:0007669"/>
    <property type="project" value="UniProtKB-KW"/>
</dbReference>
<dbReference type="GO" id="GO:0005694">
    <property type="term" value="C:chromosome"/>
    <property type="evidence" value="ECO:0007669"/>
    <property type="project" value="TreeGrafter"/>
</dbReference>
<dbReference type="PROSITE" id="PS00674">
    <property type="entry name" value="AAA"/>
    <property type="match status" value="1"/>
</dbReference>
<gene>
    <name evidence="7" type="ORF">NMOB1V02_LOCUS9657</name>
</gene>
<dbReference type="Pfam" id="PF23242">
    <property type="entry name" value="AAA_lid_TRIP13_C"/>
    <property type="match status" value="1"/>
</dbReference>
<keyword evidence="3 5" id="KW-0067">ATP-binding</keyword>
<dbReference type="SUPFAM" id="SSF52540">
    <property type="entry name" value="P-loop containing nucleoside triphosphate hydrolases"/>
    <property type="match status" value="1"/>
</dbReference>
<dbReference type="EMBL" id="OA885433">
    <property type="protein sequence ID" value="CAD7282025.1"/>
    <property type="molecule type" value="Genomic_DNA"/>
</dbReference>
<accession>A0A7R9BUW3</accession>
<keyword evidence="8" id="KW-1185">Reference proteome</keyword>
<dbReference type="InterPro" id="IPR003959">
    <property type="entry name" value="ATPase_AAA_core"/>
</dbReference>
<dbReference type="AlphaFoldDB" id="A0A7R9BUW3"/>